<dbReference type="CDD" id="cd07185">
    <property type="entry name" value="OmpA_C-like"/>
    <property type="match status" value="1"/>
</dbReference>
<reference evidence="8 9" key="1">
    <citation type="submission" date="2021-03" db="EMBL/GenBank/DDBJ databases">
        <authorList>
            <person name="Peeters C."/>
        </authorList>
    </citation>
    <scope>NUCLEOTIDE SEQUENCE [LARGE SCALE GENOMIC DNA]</scope>
    <source>
        <strain evidence="8 9">LMG 26411</strain>
    </source>
</reference>
<dbReference type="InterPro" id="IPR006664">
    <property type="entry name" value="OMP_bac"/>
</dbReference>
<protein>
    <submittedName>
        <fullName evidence="8">Peptidoglycan-associated lipoprotein</fullName>
    </submittedName>
</protein>
<feature type="chain" id="PRO_5046806276" evidence="6">
    <location>
        <begin position="29"/>
        <end position="203"/>
    </location>
</feature>
<keyword evidence="6" id="KW-0732">Signal</keyword>
<feature type="signal peptide" evidence="6">
    <location>
        <begin position="1"/>
        <end position="28"/>
    </location>
</feature>
<keyword evidence="3" id="KW-0998">Cell outer membrane</keyword>
<feature type="domain" description="OmpA-like" evidence="7">
    <location>
        <begin position="86"/>
        <end position="203"/>
    </location>
</feature>
<dbReference type="SUPFAM" id="SSF103088">
    <property type="entry name" value="OmpA-like"/>
    <property type="match status" value="1"/>
</dbReference>
<evidence type="ECO:0000256" key="4">
    <source>
        <dbReference type="PROSITE-ProRule" id="PRU00473"/>
    </source>
</evidence>
<dbReference type="PRINTS" id="PR01021">
    <property type="entry name" value="OMPADOMAIN"/>
</dbReference>
<evidence type="ECO:0000256" key="5">
    <source>
        <dbReference type="SAM" id="MobiDB-lite"/>
    </source>
</evidence>
<feature type="region of interest" description="Disordered" evidence="5">
    <location>
        <begin position="168"/>
        <end position="189"/>
    </location>
</feature>
<evidence type="ECO:0000256" key="2">
    <source>
        <dbReference type="ARBA" id="ARBA00023136"/>
    </source>
</evidence>
<dbReference type="InterPro" id="IPR006665">
    <property type="entry name" value="OmpA-like"/>
</dbReference>
<evidence type="ECO:0000313" key="9">
    <source>
        <dbReference type="Proteomes" id="UP000672657"/>
    </source>
</evidence>
<keyword evidence="9" id="KW-1185">Reference proteome</keyword>
<comment type="caution">
    <text evidence="8">The sequence shown here is derived from an EMBL/GenBank/DDBJ whole genome shotgun (WGS) entry which is preliminary data.</text>
</comment>
<dbReference type="Pfam" id="PF00691">
    <property type="entry name" value="OmpA"/>
    <property type="match status" value="1"/>
</dbReference>
<gene>
    <name evidence="8" type="primary">pal_6</name>
    <name evidence="8" type="ORF">LMG26411_04500</name>
</gene>
<sequence length="203" mass="21485">MAHVTWTLRPRMLLVALCLLSAAPVSRAAGNLLLKEDDINEQAITNALVPHAGLPNEPAANEPADRTETLGIRYRDSPAMTDSSAAPSMAGSANLLITFTSNSAKLTHSARVALDKVARALKSNQLSPYRFRVEGHADPRGPAPANLKLSESRAEAVVAYLSEEGGVPASRLTPVGKGSAEPLNVQNPTAPENRRVTIVTVQP</sequence>
<dbReference type="PANTHER" id="PTHR30329">
    <property type="entry name" value="STATOR ELEMENT OF FLAGELLAR MOTOR COMPLEX"/>
    <property type="match status" value="1"/>
</dbReference>
<evidence type="ECO:0000313" key="8">
    <source>
        <dbReference type="EMBL" id="CAG2153896.1"/>
    </source>
</evidence>
<name>A0ABM8TLP0_9BURK</name>
<dbReference type="Proteomes" id="UP000672657">
    <property type="component" value="Unassembled WGS sequence"/>
</dbReference>
<dbReference type="PANTHER" id="PTHR30329:SF21">
    <property type="entry name" value="LIPOPROTEIN YIAD-RELATED"/>
    <property type="match status" value="1"/>
</dbReference>
<evidence type="ECO:0000259" key="7">
    <source>
        <dbReference type="PROSITE" id="PS51123"/>
    </source>
</evidence>
<accession>A0ABM8TLP0</accession>
<evidence type="ECO:0000256" key="3">
    <source>
        <dbReference type="ARBA" id="ARBA00023237"/>
    </source>
</evidence>
<dbReference type="InterPro" id="IPR050330">
    <property type="entry name" value="Bact_OuterMem_StrucFunc"/>
</dbReference>
<proteinExistence type="predicted"/>
<dbReference type="RefSeq" id="WP_244873965.1">
    <property type="nucleotide sequence ID" value="NZ_CAJPVI010000029.1"/>
</dbReference>
<keyword evidence="2 4" id="KW-0472">Membrane</keyword>
<keyword evidence="8" id="KW-0449">Lipoprotein</keyword>
<dbReference type="PROSITE" id="PS51123">
    <property type="entry name" value="OMPA_2"/>
    <property type="match status" value="1"/>
</dbReference>
<evidence type="ECO:0000256" key="1">
    <source>
        <dbReference type="ARBA" id="ARBA00004442"/>
    </source>
</evidence>
<dbReference type="EMBL" id="CAJPVI010000029">
    <property type="protein sequence ID" value="CAG2153896.1"/>
    <property type="molecule type" value="Genomic_DNA"/>
</dbReference>
<dbReference type="InterPro" id="IPR036737">
    <property type="entry name" value="OmpA-like_sf"/>
</dbReference>
<organism evidence="8 9">
    <name type="scientific">Cupriavidus numazuensis</name>
    <dbReference type="NCBI Taxonomy" id="221992"/>
    <lineage>
        <taxon>Bacteria</taxon>
        <taxon>Pseudomonadati</taxon>
        <taxon>Pseudomonadota</taxon>
        <taxon>Betaproteobacteria</taxon>
        <taxon>Burkholderiales</taxon>
        <taxon>Burkholderiaceae</taxon>
        <taxon>Cupriavidus</taxon>
    </lineage>
</organism>
<dbReference type="Gene3D" id="3.30.1330.60">
    <property type="entry name" value="OmpA-like domain"/>
    <property type="match status" value="1"/>
</dbReference>
<comment type="subcellular location">
    <subcellularLocation>
        <location evidence="1">Cell outer membrane</location>
    </subcellularLocation>
</comment>
<evidence type="ECO:0000256" key="6">
    <source>
        <dbReference type="SAM" id="SignalP"/>
    </source>
</evidence>